<dbReference type="Pfam" id="PF10328">
    <property type="entry name" value="7TM_GPCR_Srx"/>
    <property type="match status" value="1"/>
</dbReference>
<keyword evidence="4" id="KW-1185">Reference proteome</keyword>
<dbReference type="PANTHER" id="PTHR23017">
    <property type="entry name" value="SERPENTINE RECEPTOR, CLASS X"/>
    <property type="match status" value="1"/>
</dbReference>
<organism evidence="3 4">
    <name type="scientific">Onchocerca volvulus</name>
    <dbReference type="NCBI Taxonomy" id="6282"/>
    <lineage>
        <taxon>Eukaryota</taxon>
        <taxon>Metazoa</taxon>
        <taxon>Ecdysozoa</taxon>
        <taxon>Nematoda</taxon>
        <taxon>Chromadorea</taxon>
        <taxon>Rhabditida</taxon>
        <taxon>Spirurina</taxon>
        <taxon>Spiruromorpha</taxon>
        <taxon>Filarioidea</taxon>
        <taxon>Onchocercidae</taxon>
        <taxon>Onchocerca</taxon>
    </lineage>
</organism>
<evidence type="ECO:0000313" key="4">
    <source>
        <dbReference type="Proteomes" id="UP000024404"/>
    </source>
</evidence>
<evidence type="ECO:0000313" key="3">
    <source>
        <dbReference type="EnsemblMetazoa" id="OVOC3802.1"/>
    </source>
</evidence>
<protein>
    <recommendedName>
        <fullName evidence="2">7TM GPCR serpentine receptor class x (Srx) domain-containing protein</fullName>
    </recommendedName>
</protein>
<name>A0A8R1XU81_ONCVO</name>
<keyword evidence="1" id="KW-1133">Transmembrane helix</keyword>
<feature type="transmembrane region" description="Helical" evidence="1">
    <location>
        <begin position="102"/>
        <end position="124"/>
    </location>
</feature>
<evidence type="ECO:0000256" key="1">
    <source>
        <dbReference type="SAM" id="Phobius"/>
    </source>
</evidence>
<feature type="transmembrane region" description="Helical" evidence="1">
    <location>
        <begin position="26"/>
        <end position="45"/>
    </location>
</feature>
<dbReference type="SUPFAM" id="SSF81321">
    <property type="entry name" value="Family A G protein-coupled receptor-like"/>
    <property type="match status" value="1"/>
</dbReference>
<evidence type="ECO:0000259" key="2">
    <source>
        <dbReference type="Pfam" id="PF10328"/>
    </source>
</evidence>
<dbReference type="EMBL" id="CMVM020000122">
    <property type="status" value="NOT_ANNOTATED_CDS"/>
    <property type="molecule type" value="Genomic_DNA"/>
</dbReference>
<sequence>MNALRTSIFGLINNGLALFMIHRMTYFRNFFGILFSSVFVNGGWFESLFVHFSAALNRLCAIVFPMKYKKLWSEAKALVVGIISIDTWNDHLHDAFTYNGNVGLALITVIAVTFLDVVIRKILLAHQRTILGESVSSAARNKREILFFKQKIFSAVVIRIVFGTIDRVVNVPYYGSFFIHFFTVFNRLCAVVYPMRNNQLRSETRVFIIRIILWTRNDHMQDYLYYKQQYAWISLFWSKYLQIEKQCNEMLQFPVVIPSKKERYCQAGSKQKFKYYGENELNQRIEREARMIVKIAKINR</sequence>
<reference evidence="3" key="2">
    <citation type="submission" date="2022-06" db="UniProtKB">
        <authorList>
            <consortium name="EnsemblMetazoa"/>
        </authorList>
    </citation>
    <scope>IDENTIFICATION</scope>
</reference>
<feature type="transmembrane region" description="Helical" evidence="1">
    <location>
        <begin position="145"/>
        <end position="165"/>
    </location>
</feature>
<keyword evidence="1" id="KW-0812">Transmembrane</keyword>
<dbReference type="AlphaFoldDB" id="A0A8R1XU81"/>
<feature type="domain" description="7TM GPCR serpentine receptor class x (Srx)" evidence="2">
    <location>
        <begin position="38"/>
        <end position="84"/>
    </location>
</feature>
<reference evidence="4" key="1">
    <citation type="submission" date="2013-10" db="EMBL/GenBank/DDBJ databases">
        <title>Genome sequencing of Onchocerca volvulus.</title>
        <authorList>
            <person name="Cotton J."/>
            <person name="Tsai J."/>
            <person name="Stanley E."/>
            <person name="Tracey A."/>
            <person name="Holroyd N."/>
            <person name="Lustigman S."/>
            <person name="Berriman M."/>
        </authorList>
    </citation>
    <scope>NUCLEOTIDE SEQUENCE</scope>
</reference>
<proteinExistence type="predicted"/>
<keyword evidence="1" id="KW-0472">Membrane</keyword>
<dbReference type="InterPro" id="IPR019430">
    <property type="entry name" value="7TM_GPCR_serpentine_rcpt_Srx"/>
</dbReference>
<feature type="transmembrane region" description="Helical" evidence="1">
    <location>
        <begin position="171"/>
        <end position="193"/>
    </location>
</feature>
<dbReference type="PANTHER" id="PTHR23017:SF44">
    <property type="entry name" value="G-PROTEIN COUPLED RECEPTORS FAMILY 1 PROFILE DOMAIN-CONTAINING PROTEIN"/>
    <property type="match status" value="1"/>
</dbReference>
<accession>A0A8R1XU81</accession>
<dbReference type="Proteomes" id="UP000024404">
    <property type="component" value="Unassembled WGS sequence"/>
</dbReference>
<dbReference type="EnsemblMetazoa" id="OVOC3802.1">
    <property type="protein sequence ID" value="OVOC3802.1"/>
    <property type="gene ID" value="WBGene00240611"/>
</dbReference>